<gene>
    <name evidence="8" type="ORF">BPP43_04700</name>
</gene>
<feature type="compositionally biased region" description="Basic and acidic residues" evidence="5">
    <location>
        <begin position="15"/>
        <end position="29"/>
    </location>
</feature>
<dbReference type="CDD" id="cd07023">
    <property type="entry name" value="S49_Sppa_N_C"/>
    <property type="match status" value="1"/>
</dbReference>
<sequence length="366" mass="41463">MYEQDNQEQENNTQEESKEYTNSSKETEKKENKESKRFIIFSLLILISIIIGIISVFSKPQNKIASVIIKGKEANINTIQNKEGIAIIDLVGVISHVARKNSLGIEEKSVTEKLIDDFEYYMKDDNVKAIVLQVDSPGGALTSCEEALKYLQELKKKYPKPIVASFRSMAASGGYYISMIADKIYANESTLTGSIGVISQFVNVSSLMDKYGIKMYTIKSGRNKDSLSPFREPREDELAYWQDMTYEFVAQFTNVVETARGDKIKGNREDLFDGRVFSGKRALEVGLIDNIGTLKDAIKDAAEMAEIKDEEPYIIKRPENKNFINLILSSMPFVYKPQALIPYEELINTKYVGVPMYIYLPNYIGE</sequence>
<evidence type="ECO:0000313" key="9">
    <source>
        <dbReference type="Proteomes" id="UP000010793"/>
    </source>
</evidence>
<dbReference type="Gene3D" id="3.90.226.10">
    <property type="entry name" value="2-enoyl-CoA Hydratase, Chain A, domain 1"/>
    <property type="match status" value="1"/>
</dbReference>
<dbReference type="GO" id="GO:0008236">
    <property type="term" value="F:serine-type peptidase activity"/>
    <property type="evidence" value="ECO:0007669"/>
    <property type="project" value="UniProtKB-KW"/>
</dbReference>
<comment type="similarity">
    <text evidence="1">Belongs to the peptidase S49 family.</text>
</comment>
<dbReference type="InterPro" id="IPR029045">
    <property type="entry name" value="ClpP/crotonase-like_dom_sf"/>
</dbReference>
<name>A0A3B6VNW6_BRAPL</name>
<dbReference type="GO" id="GO:0006508">
    <property type="term" value="P:proteolysis"/>
    <property type="evidence" value="ECO:0007669"/>
    <property type="project" value="UniProtKB-KW"/>
</dbReference>
<keyword evidence="4" id="KW-0720">Serine protease</keyword>
<reference evidence="8 9" key="1">
    <citation type="journal article" date="2013" name="Genome Announc.">
        <title>Complete Genome Sequence of the Porcine Strain Brachyspira pilosicoli P43/6/78(T.).</title>
        <authorList>
            <person name="Lin C."/>
            <person name="den Bakker H.C."/>
            <person name="Suzuki H."/>
            <person name="Lefebure T."/>
            <person name="Ponnala L."/>
            <person name="Sun Q."/>
            <person name="Stanhope M.J."/>
            <person name="Wiedmann M."/>
            <person name="Duhamel G.E."/>
        </authorList>
    </citation>
    <scope>NUCLEOTIDE SEQUENCE [LARGE SCALE GENOMIC DNA]</scope>
    <source>
        <strain evidence="8 9">P43/6/78</strain>
    </source>
</reference>
<dbReference type="Gene3D" id="6.20.330.10">
    <property type="match status" value="1"/>
</dbReference>
<dbReference type="PANTHER" id="PTHR42987:SF4">
    <property type="entry name" value="PROTEASE SOHB-RELATED"/>
    <property type="match status" value="1"/>
</dbReference>
<keyword evidence="9" id="KW-1185">Reference proteome</keyword>
<dbReference type="AlphaFoldDB" id="A0A3B6VNW6"/>
<keyword evidence="6" id="KW-1133">Transmembrane helix</keyword>
<evidence type="ECO:0000256" key="6">
    <source>
        <dbReference type="SAM" id="Phobius"/>
    </source>
</evidence>
<evidence type="ECO:0000313" key="8">
    <source>
        <dbReference type="EMBL" id="AGA66212.1"/>
    </source>
</evidence>
<evidence type="ECO:0000256" key="5">
    <source>
        <dbReference type="SAM" id="MobiDB-lite"/>
    </source>
</evidence>
<feature type="region of interest" description="Disordered" evidence="5">
    <location>
        <begin position="1"/>
        <end position="29"/>
    </location>
</feature>
<evidence type="ECO:0000259" key="7">
    <source>
        <dbReference type="Pfam" id="PF01343"/>
    </source>
</evidence>
<organism evidence="8 9">
    <name type="scientific">Brachyspira pilosicoli P43/6/78</name>
    <dbReference type="NCBI Taxonomy" id="1042417"/>
    <lineage>
        <taxon>Bacteria</taxon>
        <taxon>Pseudomonadati</taxon>
        <taxon>Spirochaetota</taxon>
        <taxon>Spirochaetia</taxon>
        <taxon>Brachyspirales</taxon>
        <taxon>Brachyspiraceae</taxon>
        <taxon>Brachyspira</taxon>
    </lineage>
</organism>
<keyword evidence="6" id="KW-0812">Transmembrane</keyword>
<dbReference type="InterPro" id="IPR004635">
    <property type="entry name" value="Pept_S49_SppA"/>
</dbReference>
<dbReference type="PANTHER" id="PTHR42987">
    <property type="entry name" value="PEPTIDASE S49"/>
    <property type="match status" value="1"/>
</dbReference>
<protein>
    <submittedName>
        <fullName evidence="8">Periplasmic serine proteases ClpP class</fullName>
    </submittedName>
</protein>
<evidence type="ECO:0000256" key="2">
    <source>
        <dbReference type="ARBA" id="ARBA00022670"/>
    </source>
</evidence>
<feature type="transmembrane region" description="Helical" evidence="6">
    <location>
        <begin position="38"/>
        <end position="57"/>
    </location>
</feature>
<evidence type="ECO:0000256" key="1">
    <source>
        <dbReference type="ARBA" id="ARBA00008683"/>
    </source>
</evidence>
<feature type="domain" description="Peptidase S49" evidence="7">
    <location>
        <begin position="156"/>
        <end position="307"/>
    </location>
</feature>
<keyword evidence="3" id="KW-0378">Hydrolase</keyword>
<dbReference type="KEGG" id="bpip:BPP43_04700"/>
<dbReference type="Proteomes" id="UP000010793">
    <property type="component" value="Chromosome"/>
</dbReference>
<dbReference type="Pfam" id="PF01343">
    <property type="entry name" value="Peptidase_S49"/>
    <property type="match status" value="1"/>
</dbReference>
<dbReference type="InterPro" id="IPR002142">
    <property type="entry name" value="Peptidase_S49"/>
</dbReference>
<evidence type="ECO:0000256" key="3">
    <source>
        <dbReference type="ARBA" id="ARBA00022801"/>
    </source>
</evidence>
<keyword evidence="2 8" id="KW-0645">Protease</keyword>
<accession>A0A3B6VNW6</accession>
<proteinExistence type="inferred from homology"/>
<dbReference type="InterPro" id="IPR047272">
    <property type="entry name" value="S49_SppA_C"/>
</dbReference>
<dbReference type="NCBIfam" id="TIGR00706">
    <property type="entry name" value="SppA_dom"/>
    <property type="match status" value="1"/>
</dbReference>
<keyword evidence="6" id="KW-0472">Membrane</keyword>
<dbReference type="RefSeq" id="WP_015274288.1">
    <property type="nucleotide sequence ID" value="NC_019908.1"/>
</dbReference>
<dbReference type="SUPFAM" id="SSF52096">
    <property type="entry name" value="ClpP/crotonase"/>
    <property type="match status" value="1"/>
</dbReference>
<evidence type="ECO:0000256" key="4">
    <source>
        <dbReference type="ARBA" id="ARBA00022825"/>
    </source>
</evidence>
<dbReference type="EMBL" id="CP002873">
    <property type="protein sequence ID" value="AGA66212.1"/>
    <property type="molecule type" value="Genomic_DNA"/>
</dbReference>